<dbReference type="InterPro" id="IPR019786">
    <property type="entry name" value="Zinc_finger_PHD-type_CS"/>
</dbReference>
<evidence type="ECO:0000313" key="8">
    <source>
        <dbReference type="Proteomes" id="UP001153737"/>
    </source>
</evidence>
<evidence type="ECO:0000313" key="7">
    <source>
        <dbReference type="EMBL" id="CAG9825676.1"/>
    </source>
</evidence>
<feature type="domain" description="PHD-type" evidence="6">
    <location>
        <begin position="3"/>
        <end position="60"/>
    </location>
</feature>
<dbReference type="GO" id="GO:0008270">
    <property type="term" value="F:zinc ion binding"/>
    <property type="evidence" value="ECO:0007669"/>
    <property type="project" value="UniProtKB-KW"/>
</dbReference>
<proteinExistence type="predicted"/>
<dbReference type="Proteomes" id="UP001153737">
    <property type="component" value="Chromosome 9"/>
</dbReference>
<organism evidence="7 8">
    <name type="scientific">Phaedon cochleariae</name>
    <name type="common">Mustard beetle</name>
    <dbReference type="NCBI Taxonomy" id="80249"/>
    <lineage>
        <taxon>Eukaryota</taxon>
        <taxon>Metazoa</taxon>
        <taxon>Ecdysozoa</taxon>
        <taxon>Arthropoda</taxon>
        <taxon>Hexapoda</taxon>
        <taxon>Insecta</taxon>
        <taxon>Pterygota</taxon>
        <taxon>Neoptera</taxon>
        <taxon>Endopterygota</taxon>
        <taxon>Coleoptera</taxon>
        <taxon>Polyphaga</taxon>
        <taxon>Cucujiformia</taxon>
        <taxon>Chrysomeloidea</taxon>
        <taxon>Chrysomelidae</taxon>
        <taxon>Chrysomelinae</taxon>
        <taxon>Chrysomelini</taxon>
        <taxon>Phaedon</taxon>
    </lineage>
</organism>
<dbReference type="Gene3D" id="3.30.40.10">
    <property type="entry name" value="Zinc/RING finger domain, C3HC4 (zinc finger)"/>
    <property type="match status" value="1"/>
</dbReference>
<dbReference type="InterPro" id="IPR019787">
    <property type="entry name" value="Znf_PHD-finger"/>
</dbReference>
<accession>A0A9N9SJN5</accession>
<dbReference type="PROSITE" id="PS01359">
    <property type="entry name" value="ZF_PHD_1"/>
    <property type="match status" value="1"/>
</dbReference>
<dbReference type="InterPro" id="IPR011011">
    <property type="entry name" value="Znf_FYVE_PHD"/>
</dbReference>
<dbReference type="PROSITE" id="PS50016">
    <property type="entry name" value="ZF_PHD_2"/>
    <property type="match status" value="1"/>
</dbReference>
<dbReference type="InterPro" id="IPR013083">
    <property type="entry name" value="Znf_RING/FYVE/PHD"/>
</dbReference>
<feature type="compositionally biased region" description="Basic and acidic residues" evidence="5">
    <location>
        <begin position="276"/>
        <end position="298"/>
    </location>
</feature>
<feature type="region of interest" description="Disordered" evidence="5">
    <location>
        <begin position="330"/>
        <end position="385"/>
    </location>
</feature>
<keyword evidence="1" id="KW-0479">Metal-binding</keyword>
<feature type="compositionally biased region" description="Low complexity" evidence="5">
    <location>
        <begin position="341"/>
        <end position="352"/>
    </location>
</feature>
<dbReference type="CDD" id="cd15489">
    <property type="entry name" value="PHD_SF"/>
    <property type="match status" value="1"/>
</dbReference>
<evidence type="ECO:0000256" key="5">
    <source>
        <dbReference type="SAM" id="MobiDB-lite"/>
    </source>
</evidence>
<dbReference type="OrthoDB" id="10042604at2759"/>
<dbReference type="AlphaFoldDB" id="A0A9N9SJN5"/>
<sequence length="668" mass="75457">MADKLCKVCNKAVNRKNPGLQCGSFCARFYHGQCINIVGNQLDSLRTEGVSWKCLDCRSRSRTSVGASLSTELLAVNDALPGDSASNALGKIRAELRQIREQQALLLESVNFCSNKISDFENEIHKLNDYIRKTDQLFTENKKLKSDLDGLQSKMNDLEQVSRSNNIEIQGVPERNNEDLYNILEKIGTYIDCKINPISIDYVHRVQSNHNSTDNKTKNIIVKFISKREKDRFLLSAKTKRIGNNSSPKMSLDGVSDAFYINEHLTLTNKILYREAEQQKPRTSDKDLKTKKDKDSEIHGGTNNRNEANEDMELLAGIDSNDAEKVFKPEKSIPRSPTQNIIIPASSAPVISQEGTQKRPRSESSPELQFTKRQCEGTKNATEVDDQQTVRQNELTNSQMNTTEWQIMNIMTAIEKIEEVAKKGGSGGSADDNENSKNDLADAIDTKQTEGGFKNIKGMRNGAVIVESHNRSQQEKLKAELKNKSHITVKETQNLEPMFLITGIEKGFEDEELIKELVRLNSEIEQELGQDIQQDIKVIARRQCRNPIKENVVLQAPAPISKWFLKKQLVDFDLVKIHVQEHFNLAVCFKCCGFGHVAKYCSANACCHKCGGGHAGKDCTENEWKCPNCEKMKFGVAQHSARDINCPVYKKRLERFKQNINYESETFL</sequence>
<dbReference type="Gene3D" id="3.30.70.1820">
    <property type="entry name" value="L1 transposable element, RRM domain"/>
    <property type="match status" value="1"/>
</dbReference>
<feature type="region of interest" description="Disordered" evidence="5">
    <location>
        <begin position="276"/>
        <end position="311"/>
    </location>
</feature>
<evidence type="ECO:0000256" key="4">
    <source>
        <dbReference type="PROSITE-ProRule" id="PRU00146"/>
    </source>
</evidence>
<keyword evidence="8" id="KW-1185">Reference proteome</keyword>
<evidence type="ECO:0000256" key="1">
    <source>
        <dbReference type="ARBA" id="ARBA00022723"/>
    </source>
</evidence>
<name>A0A9N9SJN5_PHACE</name>
<dbReference type="EMBL" id="OU896715">
    <property type="protein sequence ID" value="CAG9825676.1"/>
    <property type="molecule type" value="Genomic_DNA"/>
</dbReference>
<evidence type="ECO:0000256" key="3">
    <source>
        <dbReference type="ARBA" id="ARBA00022833"/>
    </source>
</evidence>
<dbReference type="SUPFAM" id="SSF57903">
    <property type="entry name" value="FYVE/PHD zinc finger"/>
    <property type="match status" value="1"/>
</dbReference>
<reference evidence="7" key="1">
    <citation type="submission" date="2022-01" db="EMBL/GenBank/DDBJ databases">
        <authorList>
            <person name="King R."/>
        </authorList>
    </citation>
    <scope>NUCLEOTIDE SEQUENCE</scope>
</reference>
<dbReference type="PANTHER" id="PTHR11505">
    <property type="entry name" value="L1 TRANSPOSABLE ELEMENT-RELATED"/>
    <property type="match status" value="1"/>
</dbReference>
<evidence type="ECO:0000256" key="2">
    <source>
        <dbReference type="ARBA" id="ARBA00022771"/>
    </source>
</evidence>
<dbReference type="InterPro" id="IPR001965">
    <property type="entry name" value="Znf_PHD"/>
</dbReference>
<keyword evidence="2 4" id="KW-0863">Zinc-finger</keyword>
<dbReference type="InterPro" id="IPR004244">
    <property type="entry name" value="Transposase_22"/>
</dbReference>
<dbReference type="SMART" id="SM00249">
    <property type="entry name" value="PHD"/>
    <property type="match status" value="1"/>
</dbReference>
<gene>
    <name evidence="7" type="ORF">PHAECO_LOCUS12295</name>
</gene>
<protein>
    <recommendedName>
        <fullName evidence="6">PHD-type domain-containing protein</fullName>
    </recommendedName>
</protein>
<evidence type="ECO:0000259" key="6">
    <source>
        <dbReference type="PROSITE" id="PS50016"/>
    </source>
</evidence>
<reference evidence="7" key="2">
    <citation type="submission" date="2022-10" db="EMBL/GenBank/DDBJ databases">
        <authorList>
            <consortium name="ENA_rothamsted_submissions"/>
            <consortium name="culmorum"/>
            <person name="King R."/>
        </authorList>
    </citation>
    <scope>NUCLEOTIDE SEQUENCE</scope>
</reference>
<feature type="compositionally biased region" description="Polar residues" evidence="5">
    <location>
        <begin position="365"/>
        <end position="385"/>
    </location>
</feature>
<keyword evidence="3" id="KW-0862">Zinc</keyword>